<keyword evidence="1" id="KW-0732">Signal</keyword>
<accession>A0A1W1WKR4</accession>
<dbReference type="AlphaFoldDB" id="A0A1W1WKR4"/>
<dbReference type="EMBL" id="FWWY01000001">
    <property type="protein sequence ID" value="SMC06901.1"/>
    <property type="molecule type" value="Genomic_DNA"/>
</dbReference>
<keyword evidence="3" id="KW-1185">Reference proteome</keyword>
<feature type="chain" id="PRO_5010732681" evidence="1">
    <location>
        <begin position="25"/>
        <end position="201"/>
    </location>
</feature>
<sequence>MKLRTAGFLMGAIGVLLAGGSALAASLPPGQTLQEQLSYQNPWWGGLPPTAAVQAVPTTIWKQLPLVDRQAITNFGGGTPWQPVQNAQGIWNPFDMGADPGVIVPTVNQHQPLGFLFENANGHMIFGEVPYKDVEVMNLGSRGYYEFMSPWAVRHIFGEHYTTTPMFTNVLVFTIPPTGHIGSGPQLYAYSQLGFPFSNPQ</sequence>
<gene>
    <name evidence="2" type="ORF">SAMN00768000_3089</name>
</gene>
<reference evidence="3" key="1">
    <citation type="submission" date="2017-04" db="EMBL/GenBank/DDBJ databases">
        <authorList>
            <person name="Varghese N."/>
            <person name="Submissions S."/>
        </authorList>
    </citation>
    <scope>NUCLEOTIDE SEQUENCE [LARGE SCALE GENOMIC DNA]</scope>
    <source>
        <strain evidence="3">DSM 9293</strain>
    </source>
</reference>
<organism evidence="2 3">
    <name type="scientific">Sulfobacillus thermosulfidooxidans (strain DSM 9293 / VKM B-1269 / AT-1)</name>
    <dbReference type="NCBI Taxonomy" id="929705"/>
    <lineage>
        <taxon>Bacteria</taxon>
        <taxon>Bacillati</taxon>
        <taxon>Bacillota</taxon>
        <taxon>Clostridia</taxon>
        <taxon>Eubacteriales</taxon>
        <taxon>Clostridiales Family XVII. Incertae Sedis</taxon>
        <taxon>Sulfobacillus</taxon>
    </lineage>
</organism>
<evidence type="ECO:0000313" key="2">
    <source>
        <dbReference type="EMBL" id="SMC06901.1"/>
    </source>
</evidence>
<evidence type="ECO:0000256" key="1">
    <source>
        <dbReference type="SAM" id="SignalP"/>
    </source>
</evidence>
<dbReference type="RefSeq" id="WP_020373521.1">
    <property type="nucleotide sequence ID" value="NZ_FWWY01000001.1"/>
</dbReference>
<dbReference type="Proteomes" id="UP000192660">
    <property type="component" value="Unassembled WGS sequence"/>
</dbReference>
<proteinExistence type="predicted"/>
<name>A0A1W1WKR4_SULTA</name>
<evidence type="ECO:0000313" key="3">
    <source>
        <dbReference type="Proteomes" id="UP000192660"/>
    </source>
</evidence>
<protein>
    <submittedName>
        <fullName evidence="2">Uncharacterized protein</fullName>
    </submittedName>
</protein>
<feature type="signal peptide" evidence="1">
    <location>
        <begin position="1"/>
        <end position="24"/>
    </location>
</feature>